<dbReference type="Proteomes" id="UP000634435">
    <property type="component" value="Unassembled WGS sequence"/>
</dbReference>
<comment type="caution">
    <text evidence="1">The sequence shown here is derived from an EMBL/GenBank/DDBJ whole genome shotgun (WGS) entry which is preliminary data.</text>
</comment>
<proteinExistence type="predicted"/>
<gene>
    <name evidence="1" type="ORF">GCM10007111_31860</name>
</gene>
<organism evidence="1 2">
    <name type="scientific">Virgibacillus kapii</name>
    <dbReference type="NCBI Taxonomy" id="1638645"/>
    <lineage>
        <taxon>Bacteria</taxon>
        <taxon>Bacillati</taxon>
        <taxon>Bacillota</taxon>
        <taxon>Bacilli</taxon>
        <taxon>Bacillales</taxon>
        <taxon>Bacillaceae</taxon>
        <taxon>Virgibacillus</taxon>
    </lineage>
</organism>
<name>A0ABQ2DQK7_9BACI</name>
<keyword evidence="2" id="KW-1185">Reference proteome</keyword>
<accession>A0ABQ2DQK7</accession>
<evidence type="ECO:0000313" key="2">
    <source>
        <dbReference type="Proteomes" id="UP000634435"/>
    </source>
</evidence>
<dbReference type="EMBL" id="BMPN01000005">
    <property type="protein sequence ID" value="GGJ67616.1"/>
    <property type="molecule type" value="Genomic_DNA"/>
</dbReference>
<sequence length="64" mass="7806">MAKILQEMMGHSDSYEMINERTIKKYNHENKMWVTMKFNDEKNNDDGINRFKELLRQNFIDSFS</sequence>
<dbReference type="RefSeq" id="WP_188943736.1">
    <property type="nucleotide sequence ID" value="NZ_BMPN01000005.1"/>
</dbReference>
<protein>
    <submittedName>
        <fullName evidence="1">Uncharacterized protein</fullName>
    </submittedName>
</protein>
<reference evidence="2" key="1">
    <citation type="journal article" date="2019" name="Int. J. Syst. Evol. Microbiol.">
        <title>The Global Catalogue of Microorganisms (GCM) 10K type strain sequencing project: providing services to taxonomists for standard genome sequencing and annotation.</title>
        <authorList>
            <consortium name="The Broad Institute Genomics Platform"/>
            <consortium name="The Broad Institute Genome Sequencing Center for Infectious Disease"/>
            <person name="Wu L."/>
            <person name="Ma J."/>
        </authorList>
    </citation>
    <scope>NUCLEOTIDE SEQUENCE [LARGE SCALE GENOMIC DNA]</scope>
    <source>
        <strain evidence="2">JCM 30071</strain>
    </source>
</reference>
<evidence type="ECO:0000313" key="1">
    <source>
        <dbReference type="EMBL" id="GGJ67616.1"/>
    </source>
</evidence>